<gene>
    <name evidence="2" type="ORF">GA0061098_1009162</name>
</gene>
<keyword evidence="3" id="KW-1185">Reference proteome</keyword>
<dbReference type="Proteomes" id="UP000199184">
    <property type="component" value="Unassembled WGS sequence"/>
</dbReference>
<keyword evidence="1" id="KW-0812">Transmembrane</keyword>
<evidence type="ECO:0000313" key="3">
    <source>
        <dbReference type="Proteomes" id="UP000199184"/>
    </source>
</evidence>
<evidence type="ECO:0008006" key="4">
    <source>
        <dbReference type="Google" id="ProtNLM"/>
    </source>
</evidence>
<organism evidence="2 3">
    <name type="scientific">Bradyrhizobium shewense</name>
    <dbReference type="NCBI Taxonomy" id="1761772"/>
    <lineage>
        <taxon>Bacteria</taxon>
        <taxon>Pseudomonadati</taxon>
        <taxon>Pseudomonadota</taxon>
        <taxon>Alphaproteobacteria</taxon>
        <taxon>Hyphomicrobiales</taxon>
        <taxon>Nitrobacteraceae</taxon>
        <taxon>Bradyrhizobium</taxon>
    </lineage>
</organism>
<name>A0A1C3WSH9_9BRAD</name>
<sequence length="54" mass="5888">MIFGSPELLCAINFLVAIIGLFSISEILLTMEDRLALPRIADPVGRSLVGVEWS</sequence>
<evidence type="ECO:0000313" key="2">
    <source>
        <dbReference type="EMBL" id="SCB42684.1"/>
    </source>
</evidence>
<proteinExistence type="predicted"/>
<reference evidence="3" key="1">
    <citation type="submission" date="2016-08" db="EMBL/GenBank/DDBJ databases">
        <authorList>
            <person name="Varghese N."/>
            <person name="Submissions Spin"/>
        </authorList>
    </citation>
    <scope>NUCLEOTIDE SEQUENCE [LARGE SCALE GENOMIC DNA]</scope>
    <source>
        <strain evidence="3">ERR11</strain>
    </source>
</reference>
<keyword evidence="1" id="KW-1133">Transmembrane helix</keyword>
<feature type="transmembrane region" description="Helical" evidence="1">
    <location>
        <begin position="12"/>
        <end position="29"/>
    </location>
</feature>
<evidence type="ECO:0000256" key="1">
    <source>
        <dbReference type="SAM" id="Phobius"/>
    </source>
</evidence>
<keyword evidence="1" id="KW-0472">Membrane</keyword>
<accession>A0A1C3WSH9</accession>
<protein>
    <recommendedName>
        <fullName evidence="4">CNNM transmembrane domain-containing protein</fullName>
    </recommendedName>
</protein>
<dbReference type="EMBL" id="FMAI01000009">
    <property type="protein sequence ID" value="SCB42684.1"/>
    <property type="molecule type" value="Genomic_DNA"/>
</dbReference>
<dbReference type="AlphaFoldDB" id="A0A1C3WSH9"/>